<sequence>MKNYELQMINKRNATSYSFLASSIFSVFFFLFSFVSFSQVTTEVDTTNIRIGEQISYKIKVETDSTKLVVFPEGQTFLPLELVEALKVDTTKNASKFELLREYKLTQFDSGSYYIPPQKVIIGDNPFFTDSLKVEVNTIEVDTTKQGLFDIKPIIEVEKSANKWWLYLLLVLAALALIGFLLYWFIWRKKPLTEEEEIALLPAYDRAKLAISKLEEQKYLERSELKSFYSELTFIIRKFLDEKVYDRSLESTTDELVERLQLLKDGNQFAFKKDTISNIETIFKRADLVKFAKSKPDIALAELDKQTIEKELENVKLTLPEPTEEEKLLDQQYKEAQERKEKRKKIIITTAISLFILIATFVGFGATYGFGYVKDKLIGHSSIELLEGDWVQSAYGFPPIYIETPKVLKRQEIELPEEAKGKVKVTAFGYGSMLDDFYIATSTTIVGEQKEEDADVQKAINLNNIIEQSLKNWENLGVQNIITKNEEFLTPNEAQGIKTFGRADFPKSKDGEFYEGEYTLLSFTTEQVVQQVIIMWRADDVYAKDIVKRIIDSVELNPNVKREEETK</sequence>
<evidence type="ECO:0000313" key="2">
    <source>
        <dbReference type="EMBL" id="SHG88499.1"/>
    </source>
</evidence>
<evidence type="ECO:0000256" key="1">
    <source>
        <dbReference type="SAM" id="Phobius"/>
    </source>
</evidence>
<name>A0A1M5NH08_9FLAO</name>
<feature type="transmembrane region" description="Helical" evidence="1">
    <location>
        <begin position="164"/>
        <end position="186"/>
    </location>
</feature>
<feature type="transmembrane region" description="Helical" evidence="1">
    <location>
        <begin position="346"/>
        <end position="370"/>
    </location>
</feature>
<dbReference type="EMBL" id="FQWS01000001">
    <property type="protein sequence ID" value="SHG88499.1"/>
    <property type="molecule type" value="Genomic_DNA"/>
</dbReference>
<keyword evidence="1" id="KW-0812">Transmembrane</keyword>
<dbReference type="Proteomes" id="UP000184522">
    <property type="component" value="Unassembled WGS sequence"/>
</dbReference>
<dbReference type="AlphaFoldDB" id="A0A1M5NH08"/>
<reference evidence="3" key="1">
    <citation type="submission" date="2016-11" db="EMBL/GenBank/DDBJ databases">
        <authorList>
            <person name="Varghese N."/>
            <person name="Submissions S."/>
        </authorList>
    </citation>
    <scope>NUCLEOTIDE SEQUENCE [LARGE SCALE GENOMIC DNA]</scope>
    <source>
        <strain evidence="3">DSM 25330</strain>
    </source>
</reference>
<evidence type="ECO:0000313" key="3">
    <source>
        <dbReference type="Proteomes" id="UP000184522"/>
    </source>
</evidence>
<organism evidence="2 3">
    <name type="scientific">Winogradskyella jejuensis</name>
    <dbReference type="NCBI Taxonomy" id="1089305"/>
    <lineage>
        <taxon>Bacteria</taxon>
        <taxon>Pseudomonadati</taxon>
        <taxon>Bacteroidota</taxon>
        <taxon>Flavobacteriia</taxon>
        <taxon>Flavobacteriales</taxon>
        <taxon>Flavobacteriaceae</taxon>
        <taxon>Winogradskyella</taxon>
    </lineage>
</organism>
<proteinExistence type="predicted"/>
<keyword evidence="1" id="KW-0472">Membrane</keyword>
<evidence type="ECO:0008006" key="4">
    <source>
        <dbReference type="Google" id="ProtNLM"/>
    </source>
</evidence>
<gene>
    <name evidence="2" type="ORF">SAMN05444148_1195</name>
</gene>
<keyword evidence="1" id="KW-1133">Transmembrane helix</keyword>
<protein>
    <recommendedName>
        <fullName evidence="4">Oxygen tolerance</fullName>
    </recommendedName>
</protein>
<keyword evidence="3" id="KW-1185">Reference proteome</keyword>
<accession>A0A1M5NH08</accession>
<dbReference type="STRING" id="1089305.SAMN05444148_1195"/>